<dbReference type="EMBL" id="GBRH01250102">
    <property type="protein sequence ID" value="JAD47793.1"/>
    <property type="molecule type" value="Transcribed_RNA"/>
</dbReference>
<protein>
    <submittedName>
        <fullName evidence="1">Uncharacterized protein</fullName>
    </submittedName>
</protein>
<reference evidence="1" key="2">
    <citation type="journal article" date="2015" name="Data Brief">
        <title>Shoot transcriptome of the giant reed, Arundo donax.</title>
        <authorList>
            <person name="Barrero R.A."/>
            <person name="Guerrero F.D."/>
            <person name="Moolhuijzen P."/>
            <person name="Goolsby J.A."/>
            <person name="Tidwell J."/>
            <person name="Bellgard S.E."/>
            <person name="Bellgard M.I."/>
        </authorList>
    </citation>
    <scope>NUCLEOTIDE SEQUENCE</scope>
    <source>
        <tissue evidence="1">Shoot tissue taken approximately 20 cm above the soil surface</tissue>
    </source>
</reference>
<sequence length="14" mass="1509">MPISNICTIIICST</sequence>
<organism evidence="1">
    <name type="scientific">Arundo donax</name>
    <name type="common">Giant reed</name>
    <name type="synonym">Donax arundinaceus</name>
    <dbReference type="NCBI Taxonomy" id="35708"/>
    <lineage>
        <taxon>Eukaryota</taxon>
        <taxon>Viridiplantae</taxon>
        <taxon>Streptophyta</taxon>
        <taxon>Embryophyta</taxon>
        <taxon>Tracheophyta</taxon>
        <taxon>Spermatophyta</taxon>
        <taxon>Magnoliopsida</taxon>
        <taxon>Liliopsida</taxon>
        <taxon>Poales</taxon>
        <taxon>Poaceae</taxon>
        <taxon>PACMAD clade</taxon>
        <taxon>Arundinoideae</taxon>
        <taxon>Arundineae</taxon>
        <taxon>Arundo</taxon>
    </lineage>
</organism>
<reference evidence="1" key="1">
    <citation type="submission" date="2014-09" db="EMBL/GenBank/DDBJ databases">
        <authorList>
            <person name="Magalhaes I.L.F."/>
            <person name="Oliveira U."/>
            <person name="Santos F.R."/>
            <person name="Vidigal T.H.D.A."/>
            <person name="Brescovit A.D."/>
            <person name="Santos A.J."/>
        </authorList>
    </citation>
    <scope>NUCLEOTIDE SEQUENCE</scope>
    <source>
        <tissue evidence="1">Shoot tissue taken approximately 20 cm above the soil surface</tissue>
    </source>
</reference>
<accession>A0A0A9ACZ2</accession>
<proteinExistence type="predicted"/>
<evidence type="ECO:0000313" key="1">
    <source>
        <dbReference type="EMBL" id="JAD47793.1"/>
    </source>
</evidence>
<name>A0A0A9ACZ2_ARUDO</name>